<dbReference type="SMART" id="SM01148">
    <property type="entry name" value="DUF1220"/>
    <property type="match status" value="1"/>
</dbReference>
<feature type="domain" description="Olduvai" evidence="3">
    <location>
        <begin position="259"/>
        <end position="324"/>
    </location>
</feature>
<dbReference type="InterPro" id="IPR055306">
    <property type="entry name" value="NBPF"/>
</dbReference>
<evidence type="ECO:0000313" key="5">
    <source>
        <dbReference type="Proteomes" id="UP001214576"/>
    </source>
</evidence>
<dbReference type="Pfam" id="PF06758">
    <property type="entry name" value="Olduvai"/>
    <property type="match status" value="1"/>
</dbReference>
<evidence type="ECO:0000256" key="2">
    <source>
        <dbReference type="SAM" id="MobiDB-lite"/>
    </source>
</evidence>
<dbReference type="InterPro" id="IPR010630">
    <property type="entry name" value="Olduvai_dom"/>
</dbReference>
<reference evidence="4" key="1">
    <citation type="submission" date="2022-03" db="EMBL/GenBank/DDBJ databases">
        <title>Genomic analyses of argali, domestic sheep and their hybrids provide insights into chromosomal evolution, heterosis and genetic basis of agronomic traits.</title>
        <authorList>
            <person name="Li M."/>
        </authorList>
    </citation>
    <scope>NUCLEOTIDE SEQUENCE</scope>
    <source>
        <strain evidence="4">CAU-MHL-2022a</strain>
        <tissue evidence="4">Skin</tissue>
    </source>
</reference>
<feature type="region of interest" description="Disordered" evidence="2">
    <location>
        <begin position="299"/>
        <end position="324"/>
    </location>
</feature>
<dbReference type="PANTHER" id="PTHR14199">
    <property type="entry name" value="NEUROBLASTOMA BREAKPOINT FAMILY MEMBER 6-LIKE PROTEIN"/>
    <property type="match status" value="1"/>
</dbReference>
<dbReference type="EMBL" id="JAKZEL010000001">
    <property type="protein sequence ID" value="KAI4549060.1"/>
    <property type="molecule type" value="Genomic_DNA"/>
</dbReference>
<evidence type="ECO:0000259" key="3">
    <source>
        <dbReference type="PROSITE" id="PS51316"/>
    </source>
</evidence>
<keyword evidence="5" id="KW-1185">Reference proteome</keyword>
<dbReference type="PROSITE" id="PS51316">
    <property type="entry name" value="ODV"/>
    <property type="match status" value="1"/>
</dbReference>
<dbReference type="Gene3D" id="1.20.5.1700">
    <property type="match status" value="1"/>
</dbReference>
<comment type="similarity">
    <text evidence="1">Belongs to the NBPF family.</text>
</comment>
<dbReference type="Proteomes" id="UP001214576">
    <property type="component" value="Unassembled WGS sequence"/>
</dbReference>
<sequence length="324" mass="36895">MGKVDPKGRVRRAGKEAGEVVEREFKRGPSFHLPRPDRGADSSFAVASGMLMSHVDGMRLRILRVEECWQSRPQSSGSASSTLSFSMAVSHTIFSGLRTEMGILETNQYLHSQLEKSKQEFRDLTEKLLTSQATVYSLANQLQKYKCEEYKDLIESVLEEKVPFEEGELAEKRRLATRLGRDDYLIEAQARELTCLRQKIQEGKGVCHLFTQHAKNTIKTFESFLKGTDMTYYQRQRFCELLAQGSQLAERLASKLSTENRHDRKDEEGLESLAARLNMGLQEEEVNEVLEDSLDEKYLTHSSRHDSHQPPSSIASVCDVQDQL</sequence>
<gene>
    <name evidence="4" type="ORF">MG293_001390</name>
</gene>
<protein>
    <recommendedName>
        <fullName evidence="3">Olduvai domain-containing protein</fullName>
    </recommendedName>
</protein>
<organism evidence="4 5">
    <name type="scientific">Ovis ammon polii</name>
    <dbReference type="NCBI Taxonomy" id="230172"/>
    <lineage>
        <taxon>Eukaryota</taxon>
        <taxon>Metazoa</taxon>
        <taxon>Chordata</taxon>
        <taxon>Craniata</taxon>
        <taxon>Vertebrata</taxon>
        <taxon>Euteleostomi</taxon>
        <taxon>Mammalia</taxon>
        <taxon>Eutheria</taxon>
        <taxon>Laurasiatheria</taxon>
        <taxon>Artiodactyla</taxon>
        <taxon>Ruminantia</taxon>
        <taxon>Pecora</taxon>
        <taxon>Bovidae</taxon>
        <taxon>Caprinae</taxon>
        <taxon>Ovis</taxon>
    </lineage>
</organism>
<comment type="caution">
    <text evidence="4">The sequence shown here is derived from an EMBL/GenBank/DDBJ whole genome shotgun (WGS) entry which is preliminary data.</text>
</comment>
<proteinExistence type="inferred from homology"/>
<evidence type="ECO:0000256" key="1">
    <source>
        <dbReference type="ARBA" id="ARBA00038417"/>
    </source>
</evidence>
<accession>A0AAD4UR73</accession>
<dbReference type="AlphaFoldDB" id="A0AAD4UR73"/>
<name>A0AAD4UR73_OVIAM</name>
<evidence type="ECO:0000313" key="4">
    <source>
        <dbReference type="EMBL" id="KAI4549060.1"/>
    </source>
</evidence>
<feature type="compositionally biased region" description="Basic and acidic residues" evidence="2">
    <location>
        <begin position="299"/>
        <end position="308"/>
    </location>
</feature>
<dbReference type="PANTHER" id="PTHR14199:SF38">
    <property type="entry name" value="NEUROBLASTOMA BREAKPOINT FAMILY MEMBER 6-LIKE PROTEIN"/>
    <property type="match status" value="1"/>
</dbReference>